<reference evidence="2 3" key="1">
    <citation type="submission" date="2017-03" db="EMBL/GenBank/DDBJ databases">
        <title>Genomes of endolithic fungi from Antarctica.</title>
        <authorList>
            <person name="Coleine C."/>
            <person name="Masonjones S."/>
            <person name="Stajich J.E."/>
        </authorList>
    </citation>
    <scope>NUCLEOTIDE SEQUENCE [LARGE SCALE GENOMIC DNA]</scope>
    <source>
        <strain evidence="2 3">CCFEE 5184</strain>
    </source>
</reference>
<feature type="region of interest" description="Disordered" evidence="1">
    <location>
        <begin position="375"/>
        <end position="413"/>
    </location>
</feature>
<evidence type="ECO:0000313" key="2">
    <source>
        <dbReference type="EMBL" id="TKA69053.1"/>
    </source>
</evidence>
<comment type="caution">
    <text evidence="2">The sequence shown here is derived from an EMBL/GenBank/DDBJ whole genome shotgun (WGS) entry which is preliminary data.</text>
</comment>
<name>A0A4U0X256_9PEZI</name>
<evidence type="ECO:0000256" key="1">
    <source>
        <dbReference type="SAM" id="MobiDB-lite"/>
    </source>
</evidence>
<evidence type="ECO:0000313" key="3">
    <source>
        <dbReference type="Proteomes" id="UP000309340"/>
    </source>
</evidence>
<feature type="compositionally biased region" description="Low complexity" evidence="1">
    <location>
        <begin position="204"/>
        <end position="226"/>
    </location>
</feature>
<proteinExistence type="predicted"/>
<dbReference type="OrthoDB" id="3893044at2759"/>
<feature type="compositionally biased region" description="Polar residues" evidence="1">
    <location>
        <begin position="115"/>
        <end position="129"/>
    </location>
</feature>
<sequence length="593" mass="61640">MATANSDQDMMAALGAKLMGISIASPPRATHSATAPRSVPATTTSINTDNVPLFARPVPPEVRITPPVTRAESAFTIKPTSTTSASSTTSTPVLTERKLNVPDTVSVSSSKSGSATLETTRGSQTTTPLHTERKMDVPVTNSNPLRKGDPVALKEAREFSQSVANGKVLQPHARKSTSGTRRNPVAATPTGWQGFASTASLHGKSATTSTTPTSTKPTATSTTPTSNPFAAQREKATVITDTAAATAPVVTEVKPSPPENKEKPTGLLGRQMADVKNTLNGLTHTLPPHLRAKAAAEASKSSLSAEPSIMSPAKVNTSKPVGGTEVKKASDVAVKSSAETTKVTPASRPAPASSSAAYPAVEQDAKVKAGIITPIPASNSTSATSNLAKPAVDDKPKQDTATSTPVTTDAAQSVVPDKPKLIAAPVPAQKDGTQANPISIDSSHCAKSSGSSTCIMGDVAVGVIVNLRRDIDALIKRVNASEQAHLDDTLKLEEMVMAEHRRKFLGTDSAEVPYKVFLTYADGKIIAIQADRQTRVHSLIRSARALAQLTPSEMQNPRLIFNGMQVGHSVLLGEVGILAGADLALTWGGAEEP</sequence>
<feature type="region of interest" description="Disordered" evidence="1">
    <location>
        <begin position="26"/>
        <end position="58"/>
    </location>
</feature>
<gene>
    <name evidence="2" type="ORF">B0A55_08715</name>
</gene>
<feature type="region of interest" description="Disordered" evidence="1">
    <location>
        <begin position="102"/>
        <end position="129"/>
    </location>
</feature>
<feature type="compositionally biased region" description="Low complexity" evidence="1">
    <location>
        <begin position="105"/>
        <end position="114"/>
    </location>
</feature>
<feature type="compositionally biased region" description="Polar residues" evidence="1">
    <location>
        <begin position="399"/>
        <end position="411"/>
    </location>
</feature>
<feature type="region of interest" description="Disordered" evidence="1">
    <location>
        <begin position="162"/>
        <end position="231"/>
    </location>
</feature>
<dbReference type="AlphaFoldDB" id="A0A4U0X256"/>
<dbReference type="Proteomes" id="UP000309340">
    <property type="component" value="Unassembled WGS sequence"/>
</dbReference>
<evidence type="ECO:0008006" key="4">
    <source>
        <dbReference type="Google" id="ProtNLM"/>
    </source>
</evidence>
<keyword evidence="3" id="KW-1185">Reference proteome</keyword>
<feature type="compositionally biased region" description="Low complexity" evidence="1">
    <location>
        <begin position="377"/>
        <end position="386"/>
    </location>
</feature>
<accession>A0A4U0X256</accession>
<organism evidence="2 3">
    <name type="scientific">Friedmanniomyces simplex</name>
    <dbReference type="NCBI Taxonomy" id="329884"/>
    <lineage>
        <taxon>Eukaryota</taxon>
        <taxon>Fungi</taxon>
        <taxon>Dikarya</taxon>
        <taxon>Ascomycota</taxon>
        <taxon>Pezizomycotina</taxon>
        <taxon>Dothideomycetes</taxon>
        <taxon>Dothideomycetidae</taxon>
        <taxon>Mycosphaerellales</taxon>
        <taxon>Teratosphaeriaceae</taxon>
        <taxon>Friedmanniomyces</taxon>
    </lineage>
</organism>
<dbReference type="EMBL" id="NAJQ01000471">
    <property type="protein sequence ID" value="TKA69053.1"/>
    <property type="molecule type" value="Genomic_DNA"/>
</dbReference>
<feature type="compositionally biased region" description="Polar residues" evidence="1">
    <location>
        <begin position="31"/>
        <end position="50"/>
    </location>
</feature>
<feature type="compositionally biased region" description="Low complexity" evidence="1">
    <location>
        <begin position="345"/>
        <end position="357"/>
    </location>
</feature>
<dbReference type="STRING" id="329884.A0A4U0X256"/>
<protein>
    <recommendedName>
        <fullName evidence="4">Ubiquitin-like domain-containing protein</fullName>
    </recommendedName>
</protein>
<feature type="region of interest" description="Disordered" evidence="1">
    <location>
        <begin position="332"/>
        <end position="357"/>
    </location>
</feature>